<name>A0A699Z5C8_HAELA</name>
<dbReference type="AlphaFoldDB" id="A0A699Z5C8"/>
<evidence type="ECO:0000313" key="2">
    <source>
        <dbReference type="Proteomes" id="UP000485058"/>
    </source>
</evidence>
<evidence type="ECO:0000313" key="1">
    <source>
        <dbReference type="EMBL" id="GFH14558.1"/>
    </source>
</evidence>
<reference evidence="1 2" key="1">
    <citation type="submission" date="2020-02" db="EMBL/GenBank/DDBJ databases">
        <title>Draft genome sequence of Haematococcus lacustris strain NIES-144.</title>
        <authorList>
            <person name="Morimoto D."/>
            <person name="Nakagawa S."/>
            <person name="Yoshida T."/>
            <person name="Sawayama S."/>
        </authorList>
    </citation>
    <scope>NUCLEOTIDE SEQUENCE [LARGE SCALE GENOMIC DNA]</scope>
    <source>
        <strain evidence="1 2">NIES-144</strain>
    </source>
</reference>
<protein>
    <submittedName>
        <fullName evidence="1">Uncharacterized protein</fullName>
    </submittedName>
</protein>
<accession>A0A699Z5C8</accession>
<dbReference type="EMBL" id="BLLF01000741">
    <property type="protein sequence ID" value="GFH14558.1"/>
    <property type="molecule type" value="Genomic_DNA"/>
</dbReference>
<proteinExistence type="predicted"/>
<dbReference type="SUPFAM" id="SSF52540">
    <property type="entry name" value="P-loop containing nucleoside triphosphate hydrolases"/>
    <property type="match status" value="1"/>
</dbReference>
<sequence length="139" mass="15176">MPSTKFRLKLATLGAPGAGKSSILRWWTLIKAGGKALSYVGRQPDVATCPHSTPHVQHRQQANRTAFPLAFTGCIEVTLQRLCAAIQPDSQPLQMKRWPQVWDTAGTPQPSAASLRQYQVSSKTPSRAMQLLPGCWPVG</sequence>
<dbReference type="Proteomes" id="UP000485058">
    <property type="component" value="Unassembled WGS sequence"/>
</dbReference>
<gene>
    <name evidence="1" type="ORF">HaLaN_10638</name>
</gene>
<organism evidence="1 2">
    <name type="scientific">Haematococcus lacustris</name>
    <name type="common">Green alga</name>
    <name type="synonym">Haematococcus pluvialis</name>
    <dbReference type="NCBI Taxonomy" id="44745"/>
    <lineage>
        <taxon>Eukaryota</taxon>
        <taxon>Viridiplantae</taxon>
        <taxon>Chlorophyta</taxon>
        <taxon>core chlorophytes</taxon>
        <taxon>Chlorophyceae</taxon>
        <taxon>CS clade</taxon>
        <taxon>Chlamydomonadales</taxon>
        <taxon>Haematococcaceae</taxon>
        <taxon>Haematococcus</taxon>
    </lineage>
</organism>
<dbReference type="InterPro" id="IPR027417">
    <property type="entry name" value="P-loop_NTPase"/>
</dbReference>
<keyword evidence="2" id="KW-1185">Reference proteome</keyword>
<comment type="caution">
    <text evidence="1">The sequence shown here is derived from an EMBL/GenBank/DDBJ whole genome shotgun (WGS) entry which is preliminary data.</text>
</comment>